<sequence length="167" mass="18751">MGMNHIYNLEQFADLLINLYRQHILEIQGLGLRKFLILEASPIGCIPIRSHNLKCNATLNHTVEMFNTRLKSIVHDLSSNYPGSAFTYAPSIQLFNSLFNNAEAYGFKVKDKACCGGSDDSNGTGPRWFANTVPCRNRNEYLFWDGAHPTEAAQRILAALIHNTTSF</sequence>
<keyword evidence="4" id="KW-0732">Signal</keyword>
<keyword evidence="3" id="KW-0964">Secreted</keyword>
<evidence type="ECO:0000256" key="6">
    <source>
        <dbReference type="ARBA" id="ARBA00022963"/>
    </source>
</evidence>
<dbReference type="GO" id="GO:0005576">
    <property type="term" value="C:extracellular region"/>
    <property type="evidence" value="ECO:0007669"/>
    <property type="project" value="UniProtKB-SubCell"/>
</dbReference>
<comment type="subcellular location">
    <subcellularLocation>
        <location evidence="1">Secreted</location>
    </subcellularLocation>
</comment>
<accession>A0A4D8ZDN5</accession>
<keyword evidence="6" id="KW-0442">Lipid degradation</keyword>
<reference evidence="8" key="2">
    <citation type="submission" date="2020-08" db="EMBL/GenBank/DDBJ databases">
        <title>Plant Genome Project.</title>
        <authorList>
            <person name="Zhang R.-G."/>
        </authorList>
    </citation>
    <scope>NUCLEOTIDE SEQUENCE</scope>
    <source>
        <strain evidence="8">Huo1</strain>
        <tissue evidence="8">Leaf</tissue>
    </source>
</reference>
<evidence type="ECO:0000256" key="2">
    <source>
        <dbReference type="ARBA" id="ARBA00008668"/>
    </source>
</evidence>
<evidence type="ECO:0000256" key="4">
    <source>
        <dbReference type="ARBA" id="ARBA00022729"/>
    </source>
</evidence>
<dbReference type="Gene3D" id="3.40.50.1110">
    <property type="entry name" value="SGNH hydrolase"/>
    <property type="match status" value="1"/>
</dbReference>
<evidence type="ECO:0000256" key="7">
    <source>
        <dbReference type="ARBA" id="ARBA00023098"/>
    </source>
</evidence>
<keyword evidence="5" id="KW-0378">Hydrolase</keyword>
<dbReference type="InterPro" id="IPR051238">
    <property type="entry name" value="GDSL_esterase/lipase"/>
</dbReference>
<comment type="caution">
    <text evidence="8">The sequence shown here is derived from an EMBL/GenBank/DDBJ whole genome shotgun (WGS) entry which is preliminary data.</text>
</comment>
<organism evidence="8">
    <name type="scientific">Salvia splendens</name>
    <name type="common">Scarlet sage</name>
    <dbReference type="NCBI Taxonomy" id="180675"/>
    <lineage>
        <taxon>Eukaryota</taxon>
        <taxon>Viridiplantae</taxon>
        <taxon>Streptophyta</taxon>
        <taxon>Embryophyta</taxon>
        <taxon>Tracheophyta</taxon>
        <taxon>Spermatophyta</taxon>
        <taxon>Magnoliopsida</taxon>
        <taxon>eudicotyledons</taxon>
        <taxon>Gunneridae</taxon>
        <taxon>Pentapetalae</taxon>
        <taxon>asterids</taxon>
        <taxon>lamiids</taxon>
        <taxon>Lamiales</taxon>
        <taxon>Lamiaceae</taxon>
        <taxon>Nepetoideae</taxon>
        <taxon>Mentheae</taxon>
        <taxon>Salviinae</taxon>
        <taxon>Salvia</taxon>
        <taxon>Salvia subgen. Calosphace</taxon>
        <taxon>core Calosphace</taxon>
    </lineage>
</organism>
<evidence type="ECO:0000256" key="3">
    <source>
        <dbReference type="ARBA" id="ARBA00022525"/>
    </source>
</evidence>
<evidence type="ECO:0000313" key="8">
    <source>
        <dbReference type="EMBL" id="KAG6385040.1"/>
    </source>
</evidence>
<dbReference type="InterPro" id="IPR001087">
    <property type="entry name" value="GDSL"/>
</dbReference>
<dbReference type="Pfam" id="PF00657">
    <property type="entry name" value="Lipase_GDSL"/>
    <property type="match status" value="1"/>
</dbReference>
<keyword evidence="7" id="KW-0443">Lipid metabolism</keyword>
<dbReference type="SUPFAM" id="SSF52266">
    <property type="entry name" value="SGNH hydrolase"/>
    <property type="match status" value="1"/>
</dbReference>
<name>A0A4D8ZDN5_SALSN</name>
<reference evidence="8" key="1">
    <citation type="submission" date="2018-01" db="EMBL/GenBank/DDBJ databases">
        <authorList>
            <person name="Mao J.F."/>
        </authorList>
    </citation>
    <scope>NUCLEOTIDE SEQUENCE</scope>
    <source>
        <strain evidence="8">Huo1</strain>
        <tissue evidence="8">Leaf</tissue>
    </source>
</reference>
<evidence type="ECO:0000256" key="1">
    <source>
        <dbReference type="ARBA" id="ARBA00004613"/>
    </source>
</evidence>
<evidence type="ECO:0000256" key="5">
    <source>
        <dbReference type="ARBA" id="ARBA00022801"/>
    </source>
</evidence>
<dbReference type="EMBL" id="PNBA02000022">
    <property type="protein sequence ID" value="KAG6385040.1"/>
    <property type="molecule type" value="Genomic_DNA"/>
</dbReference>
<dbReference type="PANTHER" id="PTHR45650:SF32">
    <property type="entry name" value="GDSL-LIKE LIPASE_ACYLHYDROLASE"/>
    <property type="match status" value="1"/>
</dbReference>
<dbReference type="GO" id="GO:0016788">
    <property type="term" value="F:hydrolase activity, acting on ester bonds"/>
    <property type="evidence" value="ECO:0007669"/>
    <property type="project" value="InterPro"/>
</dbReference>
<dbReference type="Proteomes" id="UP000298416">
    <property type="component" value="Unassembled WGS sequence"/>
</dbReference>
<dbReference type="AlphaFoldDB" id="A0A4D8ZDN5"/>
<dbReference type="InterPro" id="IPR036514">
    <property type="entry name" value="SGNH_hydro_sf"/>
</dbReference>
<evidence type="ECO:0000313" key="9">
    <source>
        <dbReference type="Proteomes" id="UP000298416"/>
    </source>
</evidence>
<keyword evidence="9" id="KW-1185">Reference proteome</keyword>
<gene>
    <name evidence="8" type="ORF">SASPL_153864</name>
</gene>
<dbReference type="PANTHER" id="PTHR45650">
    <property type="entry name" value="GDSL-LIKE LIPASE/ACYLHYDROLASE-RELATED"/>
    <property type="match status" value="1"/>
</dbReference>
<protein>
    <submittedName>
        <fullName evidence="8">Uncharacterized protein</fullName>
    </submittedName>
</protein>
<dbReference type="STRING" id="180675.A0A4D8ZDN5"/>
<proteinExistence type="inferred from homology"/>
<comment type="similarity">
    <text evidence="2">Belongs to the 'GDSL' lipolytic enzyme family.</text>
</comment>
<dbReference type="GO" id="GO:0016042">
    <property type="term" value="P:lipid catabolic process"/>
    <property type="evidence" value="ECO:0007669"/>
    <property type="project" value="UniProtKB-KW"/>
</dbReference>